<dbReference type="InterPro" id="IPR050319">
    <property type="entry name" value="ABC_transp_ATP-bind"/>
</dbReference>
<dbReference type="InterPro" id="IPR003439">
    <property type="entry name" value="ABC_transporter-like_ATP-bd"/>
</dbReference>
<dbReference type="Gene3D" id="3.40.50.300">
    <property type="entry name" value="P-loop containing nucleotide triphosphate hydrolases"/>
    <property type="match status" value="1"/>
</dbReference>
<evidence type="ECO:0000256" key="2">
    <source>
        <dbReference type="ARBA" id="ARBA00022448"/>
    </source>
</evidence>
<dbReference type="SMART" id="SM00382">
    <property type="entry name" value="AAA"/>
    <property type="match status" value="1"/>
</dbReference>
<accession>A0A7W7D007</accession>
<proteinExistence type="inferred from homology"/>
<evidence type="ECO:0000256" key="1">
    <source>
        <dbReference type="ARBA" id="ARBA00005417"/>
    </source>
</evidence>
<dbReference type="PANTHER" id="PTHR43776">
    <property type="entry name" value="TRANSPORT ATP-BINDING PROTEIN"/>
    <property type="match status" value="1"/>
</dbReference>
<keyword evidence="2" id="KW-0813">Transport</keyword>
<dbReference type="InterPro" id="IPR013563">
    <property type="entry name" value="Oligopep_ABC_C"/>
</dbReference>
<dbReference type="GO" id="GO:0005524">
    <property type="term" value="F:ATP binding"/>
    <property type="evidence" value="ECO:0007669"/>
    <property type="project" value="UniProtKB-KW"/>
</dbReference>
<evidence type="ECO:0000256" key="3">
    <source>
        <dbReference type="ARBA" id="ARBA00022741"/>
    </source>
</evidence>
<organism evidence="6 7">
    <name type="scientific">Paractinoplanes abujensis</name>
    <dbReference type="NCBI Taxonomy" id="882441"/>
    <lineage>
        <taxon>Bacteria</taxon>
        <taxon>Bacillati</taxon>
        <taxon>Actinomycetota</taxon>
        <taxon>Actinomycetes</taxon>
        <taxon>Micromonosporales</taxon>
        <taxon>Micromonosporaceae</taxon>
        <taxon>Paractinoplanes</taxon>
    </lineage>
</organism>
<dbReference type="GO" id="GO:0016887">
    <property type="term" value="F:ATP hydrolysis activity"/>
    <property type="evidence" value="ECO:0007669"/>
    <property type="project" value="InterPro"/>
</dbReference>
<keyword evidence="7" id="KW-1185">Reference proteome</keyword>
<feature type="domain" description="ABC transporter" evidence="5">
    <location>
        <begin position="21"/>
        <end position="272"/>
    </location>
</feature>
<keyword evidence="4 6" id="KW-0067">ATP-binding</keyword>
<comment type="caution">
    <text evidence="6">The sequence shown here is derived from an EMBL/GenBank/DDBJ whole genome shotgun (WGS) entry which is preliminary data.</text>
</comment>
<dbReference type="Pfam" id="PF08352">
    <property type="entry name" value="oligo_HPY"/>
    <property type="match status" value="1"/>
</dbReference>
<keyword evidence="3" id="KW-0547">Nucleotide-binding</keyword>
<dbReference type="Proteomes" id="UP000542742">
    <property type="component" value="Unassembled WGS sequence"/>
</dbReference>
<dbReference type="Pfam" id="PF00005">
    <property type="entry name" value="ABC_tran"/>
    <property type="match status" value="1"/>
</dbReference>
<dbReference type="RefSeq" id="WP_184955788.1">
    <property type="nucleotide sequence ID" value="NZ_BOMC01000031.1"/>
</dbReference>
<reference evidence="6 7" key="1">
    <citation type="submission" date="2020-08" db="EMBL/GenBank/DDBJ databases">
        <title>Sequencing the genomes of 1000 actinobacteria strains.</title>
        <authorList>
            <person name="Klenk H.-P."/>
        </authorList>
    </citation>
    <scope>NUCLEOTIDE SEQUENCE [LARGE SCALE GENOMIC DNA]</scope>
    <source>
        <strain evidence="6 7">DSM 45518</strain>
    </source>
</reference>
<dbReference type="InterPro" id="IPR027417">
    <property type="entry name" value="P-loop_NTPase"/>
</dbReference>
<dbReference type="InterPro" id="IPR003593">
    <property type="entry name" value="AAA+_ATPase"/>
</dbReference>
<dbReference type="AlphaFoldDB" id="A0A7W7D007"/>
<evidence type="ECO:0000313" key="6">
    <source>
        <dbReference type="EMBL" id="MBB4697711.1"/>
    </source>
</evidence>
<gene>
    <name evidence="6" type="ORF">BKA14_007859</name>
</gene>
<dbReference type="GO" id="GO:0015833">
    <property type="term" value="P:peptide transport"/>
    <property type="evidence" value="ECO:0007669"/>
    <property type="project" value="InterPro"/>
</dbReference>
<evidence type="ECO:0000313" key="7">
    <source>
        <dbReference type="Proteomes" id="UP000542742"/>
    </source>
</evidence>
<dbReference type="CDD" id="cd03257">
    <property type="entry name" value="ABC_NikE_OppD_transporters"/>
    <property type="match status" value="1"/>
</dbReference>
<dbReference type="GO" id="GO:0055085">
    <property type="term" value="P:transmembrane transport"/>
    <property type="evidence" value="ECO:0007669"/>
    <property type="project" value="UniProtKB-ARBA"/>
</dbReference>
<dbReference type="EMBL" id="JACHMF010000001">
    <property type="protein sequence ID" value="MBB4697711.1"/>
    <property type="molecule type" value="Genomic_DNA"/>
</dbReference>
<dbReference type="NCBIfam" id="TIGR01727">
    <property type="entry name" value="oligo_HPY"/>
    <property type="match status" value="1"/>
</dbReference>
<dbReference type="SUPFAM" id="SSF52540">
    <property type="entry name" value="P-loop containing nucleoside triphosphate hydrolases"/>
    <property type="match status" value="1"/>
</dbReference>
<comment type="similarity">
    <text evidence="1">Belongs to the ABC transporter superfamily.</text>
</comment>
<dbReference type="InterPro" id="IPR017871">
    <property type="entry name" value="ABC_transporter-like_CS"/>
</dbReference>
<sequence length="352" mass="38676">MSTTTTPTKSGVRSVEGAPLLQLDGVKMHFKTKGDGFFARGTKWVQAVDGVDLTISPGETVGLVGESGCGKSTTARLITRLLEPTGGQIRYQGVDIAHMNERQLRPYRREIQLIFQDPYSSLNPRHTVGTIVGTALRTHDMVAKSGELKRVQELLEVVGLNPEHYNRYPHEFSGGQRQRIGIARALAARPKIIVADEPVSALDVSIQAQVMNLLENLRKELGIAFVFIAHDLGVVRHFCDRIAVMYLGRVVEEGPRDSLYEKPQHPYTQALLSAVPDIGVVRGVPPKNRIRLVGDVPSPVDPPSGCRFRTRCWKAQDICATEDPALIERAPAQRVACHFAEPPAESILAETA</sequence>
<evidence type="ECO:0000259" key="5">
    <source>
        <dbReference type="PROSITE" id="PS50893"/>
    </source>
</evidence>
<dbReference type="PROSITE" id="PS50893">
    <property type="entry name" value="ABC_TRANSPORTER_2"/>
    <property type="match status" value="1"/>
</dbReference>
<evidence type="ECO:0000256" key="4">
    <source>
        <dbReference type="ARBA" id="ARBA00022840"/>
    </source>
</evidence>
<dbReference type="PROSITE" id="PS00211">
    <property type="entry name" value="ABC_TRANSPORTER_1"/>
    <property type="match status" value="1"/>
</dbReference>
<protein>
    <submittedName>
        <fullName evidence="6">Oligopeptide/dipeptide ABC transporter ATP-binding protein</fullName>
    </submittedName>
</protein>
<dbReference type="PANTHER" id="PTHR43776:SF7">
    <property type="entry name" value="D,D-DIPEPTIDE TRANSPORT ATP-BINDING PROTEIN DDPF-RELATED"/>
    <property type="match status" value="1"/>
</dbReference>
<name>A0A7W7D007_9ACTN</name>
<dbReference type="FunFam" id="3.40.50.300:FF:000016">
    <property type="entry name" value="Oligopeptide ABC transporter ATP-binding component"/>
    <property type="match status" value="1"/>
</dbReference>